<dbReference type="EMBL" id="LMWV01000017">
    <property type="protein sequence ID" value="KUN65437.1"/>
    <property type="molecule type" value="Genomic_DNA"/>
</dbReference>
<evidence type="ECO:0000256" key="1">
    <source>
        <dbReference type="SAM" id="Phobius"/>
    </source>
</evidence>
<dbReference type="EMBL" id="CP032427">
    <property type="protein sequence ID" value="AYC36676.1"/>
    <property type="molecule type" value="Genomic_DNA"/>
</dbReference>
<gene>
    <name evidence="3" type="ORF">AQJ54_21720</name>
    <name evidence="2" type="ORF">DWG14_00886</name>
</gene>
<evidence type="ECO:0000313" key="2">
    <source>
        <dbReference type="EMBL" id="AYC36676.1"/>
    </source>
</evidence>
<dbReference type="KEGG" id="sge:DWG14_00886"/>
<sequence>MSAFIQQLPALIGVVVGALGSYLAVVRSDRARFRREQAARWEERRLGVYSDYARTLKKTITLVCRVAAHFGNDPHPHPLSPEEAAPLLAESTLARDPDGEALLLLGSPEVVEKARVWVTVVLEMEQFLRDGTRDPEAWRVLLERHRNGRDGYYAAVRDDLALPPGLAVRWQLPPVRSS</sequence>
<keyword evidence="1" id="KW-1133">Transmembrane helix</keyword>
<keyword evidence="1" id="KW-0472">Membrane</keyword>
<evidence type="ECO:0000313" key="4">
    <source>
        <dbReference type="Proteomes" id="UP000054375"/>
    </source>
</evidence>
<keyword evidence="4" id="KW-1185">Reference proteome</keyword>
<protein>
    <recommendedName>
        <fullName evidence="6">Secreted protein</fullName>
    </recommendedName>
</protein>
<proteinExistence type="predicted"/>
<dbReference type="RefSeq" id="WP_062020273.1">
    <property type="nucleotide sequence ID" value="NZ_CP032427.1"/>
</dbReference>
<evidence type="ECO:0008006" key="6">
    <source>
        <dbReference type="Google" id="ProtNLM"/>
    </source>
</evidence>
<reference evidence="3 4" key="1">
    <citation type="submission" date="2015-10" db="EMBL/GenBank/DDBJ databases">
        <title>Draft genome sequence of Streptomyces griseorubiginosus DSM 40469, type strain for the species Streptomyces griseorubiginosus.</title>
        <authorList>
            <person name="Ruckert C."/>
            <person name="Winkler A."/>
            <person name="Kalinowski J."/>
            <person name="Kampfer P."/>
            <person name="Glaeser S."/>
        </authorList>
    </citation>
    <scope>NUCLEOTIDE SEQUENCE [LARGE SCALE GENOMIC DNA]</scope>
    <source>
        <strain evidence="3 4">DSM 40469</strain>
    </source>
</reference>
<dbReference type="AlphaFoldDB" id="A0A101S0Z7"/>
<name>A0A101S0Z7_9ACTN</name>
<dbReference type="GeneID" id="91279859"/>
<dbReference type="Proteomes" id="UP000265765">
    <property type="component" value="Chromosome"/>
</dbReference>
<feature type="transmembrane region" description="Helical" evidence="1">
    <location>
        <begin position="6"/>
        <end position="25"/>
    </location>
</feature>
<evidence type="ECO:0000313" key="5">
    <source>
        <dbReference type="Proteomes" id="UP000265765"/>
    </source>
</evidence>
<keyword evidence="1" id="KW-0812">Transmembrane</keyword>
<accession>A0A124H6S8</accession>
<organism evidence="3 4">
    <name type="scientific">Streptomyces griseorubiginosus</name>
    <dbReference type="NCBI Taxonomy" id="67304"/>
    <lineage>
        <taxon>Bacteria</taxon>
        <taxon>Bacillati</taxon>
        <taxon>Actinomycetota</taxon>
        <taxon>Actinomycetes</taxon>
        <taxon>Kitasatosporales</taxon>
        <taxon>Streptomycetaceae</taxon>
        <taxon>Streptomyces</taxon>
    </lineage>
</organism>
<dbReference type="Proteomes" id="UP000054375">
    <property type="component" value="Unassembled WGS sequence"/>
</dbReference>
<dbReference type="OrthoDB" id="3401121at2"/>
<evidence type="ECO:0000313" key="3">
    <source>
        <dbReference type="EMBL" id="KUN65437.1"/>
    </source>
</evidence>
<accession>A0A101S0Z7</accession>
<reference evidence="2 5" key="2">
    <citation type="submission" date="2018-09" db="EMBL/GenBank/DDBJ databases">
        <title>Production of Trimethoprim by Streptomyces sp. 3E-1.</title>
        <authorList>
            <person name="Kang H.J."/>
            <person name="Kim S.B."/>
        </authorList>
    </citation>
    <scope>NUCLEOTIDE SEQUENCE [LARGE SCALE GENOMIC DNA]</scope>
    <source>
        <strain evidence="2 5">3E-1</strain>
    </source>
</reference>